<comment type="caution">
    <text evidence="1">The sequence shown here is derived from an EMBL/GenBank/DDBJ whole genome shotgun (WGS) entry which is preliminary data.</text>
</comment>
<dbReference type="Proteomes" id="UP000275408">
    <property type="component" value="Unassembled WGS sequence"/>
</dbReference>
<proteinExistence type="predicted"/>
<accession>A0A3M6UYK5</accession>
<evidence type="ECO:0000313" key="1">
    <source>
        <dbReference type="EMBL" id="RMX58763.1"/>
    </source>
</evidence>
<reference evidence="1 2" key="1">
    <citation type="journal article" date="2018" name="Sci. Rep.">
        <title>Comparative analysis of the Pocillopora damicornis genome highlights role of immune system in coral evolution.</title>
        <authorList>
            <person name="Cunning R."/>
            <person name="Bay R.A."/>
            <person name="Gillette P."/>
            <person name="Baker A.C."/>
            <person name="Traylor-Knowles N."/>
        </authorList>
    </citation>
    <scope>NUCLEOTIDE SEQUENCE [LARGE SCALE GENOMIC DNA]</scope>
    <source>
        <strain evidence="1">RSMAS</strain>
        <tissue evidence="1">Whole animal</tissue>
    </source>
</reference>
<evidence type="ECO:0000313" key="2">
    <source>
        <dbReference type="Proteomes" id="UP000275408"/>
    </source>
</evidence>
<gene>
    <name evidence="1" type="ORF">pdam_00010806</name>
</gene>
<dbReference type="EMBL" id="RCHS01000457">
    <property type="protein sequence ID" value="RMX58763.1"/>
    <property type="molecule type" value="Genomic_DNA"/>
</dbReference>
<name>A0A3M6UYK5_POCDA</name>
<dbReference type="AlphaFoldDB" id="A0A3M6UYK5"/>
<organism evidence="1 2">
    <name type="scientific">Pocillopora damicornis</name>
    <name type="common">Cauliflower coral</name>
    <name type="synonym">Millepora damicornis</name>
    <dbReference type="NCBI Taxonomy" id="46731"/>
    <lineage>
        <taxon>Eukaryota</taxon>
        <taxon>Metazoa</taxon>
        <taxon>Cnidaria</taxon>
        <taxon>Anthozoa</taxon>
        <taxon>Hexacorallia</taxon>
        <taxon>Scleractinia</taxon>
        <taxon>Astrocoeniina</taxon>
        <taxon>Pocilloporidae</taxon>
        <taxon>Pocillopora</taxon>
    </lineage>
</organism>
<protein>
    <submittedName>
        <fullName evidence="1">Uncharacterized protein</fullName>
    </submittedName>
</protein>
<sequence>MATGVYKAIHEYKVPTGIGELLHERDQLIMILEENTPSSYPKINTTTFGLKSWRYSATKIWKTLPDQFRAADKIGTFKNLMSMRFGAGKTKDLDTSGRFWILDPSGRFGFWALEADFRFWTPVPIHIFASKLQAACQGAVGPPPVSDATKQMQQQPASVTNSLFGNEVVDALVLFQSLLYVDEKIDAVNHGLNKLHLRITETV</sequence>
<keyword evidence="2" id="KW-1185">Reference proteome</keyword>